<dbReference type="PATRIC" id="fig|632772.20.peg.192"/>
<dbReference type="HOGENOM" id="CLU_151279_1_0_11"/>
<dbReference type="STRING" id="632772.ROP_01620"/>
<protein>
    <submittedName>
        <fullName evidence="1">Uncharacterized protein</fullName>
    </submittedName>
</protein>
<dbReference type="EMBL" id="AP011115">
    <property type="protein sequence ID" value="BAH48409.1"/>
    <property type="molecule type" value="Genomic_DNA"/>
</dbReference>
<sequence>MTTSPHITTDHAEIRRWIQAHRGGPARDGTGSLRIDFLGVATGLEHLSWKQWFTAFEDQNLALCYPQPHVHGGTSAWCELAPRTRTATGAAGSVR</sequence>
<accession>C1ASG0</accession>
<name>C1ASG0_RHOOB</name>
<reference evidence="1 2" key="1">
    <citation type="submission" date="2009-03" db="EMBL/GenBank/DDBJ databases">
        <title>Comparison of the complete genome sequences of Rhodococcus erythropolis PR4 and Rhodococcus opacus B4.</title>
        <authorList>
            <person name="Takarada H."/>
            <person name="Sekine M."/>
            <person name="Hosoyama A."/>
            <person name="Yamada R."/>
            <person name="Fujisawa T."/>
            <person name="Omata S."/>
            <person name="Shimizu A."/>
            <person name="Tsukatani N."/>
            <person name="Tanikawa S."/>
            <person name="Fujita N."/>
            <person name="Harayama S."/>
        </authorList>
    </citation>
    <scope>NUCLEOTIDE SEQUENCE [LARGE SCALE GENOMIC DNA]</scope>
    <source>
        <strain evidence="1 2">B4</strain>
    </source>
</reference>
<evidence type="ECO:0000313" key="2">
    <source>
        <dbReference type="Proteomes" id="UP000002212"/>
    </source>
</evidence>
<organism evidence="1 2">
    <name type="scientific">Rhodococcus opacus (strain B4)</name>
    <dbReference type="NCBI Taxonomy" id="632772"/>
    <lineage>
        <taxon>Bacteria</taxon>
        <taxon>Bacillati</taxon>
        <taxon>Actinomycetota</taxon>
        <taxon>Actinomycetes</taxon>
        <taxon>Mycobacteriales</taxon>
        <taxon>Nocardiaceae</taxon>
        <taxon>Rhodococcus</taxon>
    </lineage>
</organism>
<dbReference type="Proteomes" id="UP000002212">
    <property type="component" value="Chromosome"/>
</dbReference>
<dbReference type="AlphaFoldDB" id="C1ASG0"/>
<evidence type="ECO:0000313" key="1">
    <source>
        <dbReference type="EMBL" id="BAH48409.1"/>
    </source>
</evidence>
<dbReference type="KEGG" id="rop:ROP_01620"/>
<proteinExistence type="predicted"/>
<gene>
    <name evidence="1" type="ordered locus">ROP_01620</name>
</gene>
<dbReference type="OrthoDB" id="9808866at2"/>
<dbReference type="RefSeq" id="WP_012687418.1">
    <property type="nucleotide sequence ID" value="NC_012522.1"/>
</dbReference>